<evidence type="ECO:0000313" key="1">
    <source>
        <dbReference type="EMBL" id="BAK37661.1"/>
    </source>
</evidence>
<reference evidence="1 2" key="1">
    <citation type="submission" date="2011-05" db="EMBL/GenBank/DDBJ databases">
        <title>Whole genome sequence of Microlunatus phosphovorus NM-1.</title>
        <authorList>
            <person name="Hosoyama A."/>
            <person name="Sasaki K."/>
            <person name="Harada T."/>
            <person name="Igarashi R."/>
            <person name="Kawakoshi A."/>
            <person name="Sasagawa M."/>
            <person name="Fukada J."/>
            <person name="Nakamura S."/>
            <person name="Katano Y."/>
            <person name="Hanada S."/>
            <person name="Kamagata Y."/>
            <person name="Nakamura N."/>
            <person name="Yamazaki S."/>
            <person name="Fujita N."/>
        </authorList>
    </citation>
    <scope>NUCLEOTIDE SEQUENCE [LARGE SCALE GENOMIC DNA]</scope>
    <source>
        <strain evidence="2">ATCC 700054 / DSM 10555 / JCM 9379 / NBRC 101784 / NCIMB 13414 / VKM Ac-1990 / NM-1</strain>
    </source>
</reference>
<name>F5XEB3_MICPN</name>
<protein>
    <submittedName>
        <fullName evidence="1">Uncharacterized protein</fullName>
    </submittedName>
</protein>
<dbReference type="EMBL" id="AP012204">
    <property type="protein sequence ID" value="BAK37661.1"/>
    <property type="molecule type" value="Genomic_DNA"/>
</dbReference>
<accession>F5XEB3</accession>
<dbReference type="Proteomes" id="UP000007947">
    <property type="component" value="Chromosome"/>
</dbReference>
<keyword evidence="2" id="KW-1185">Reference proteome</keyword>
<evidence type="ECO:0000313" key="2">
    <source>
        <dbReference type="Proteomes" id="UP000007947"/>
    </source>
</evidence>
<dbReference type="HOGENOM" id="CLU_1946360_0_0_11"/>
<dbReference type="AlphaFoldDB" id="F5XEB3"/>
<gene>
    <name evidence="1" type="ordered locus">MLP_46470</name>
</gene>
<organism evidence="1 2">
    <name type="scientific">Microlunatus phosphovorus (strain ATCC 700054 / DSM 10555 / JCM 9379 / NBRC 101784 / NCIMB 13414 / VKM Ac-1990 / NM-1)</name>
    <dbReference type="NCBI Taxonomy" id="1032480"/>
    <lineage>
        <taxon>Bacteria</taxon>
        <taxon>Bacillati</taxon>
        <taxon>Actinomycetota</taxon>
        <taxon>Actinomycetes</taxon>
        <taxon>Propionibacteriales</taxon>
        <taxon>Propionibacteriaceae</taxon>
        <taxon>Microlunatus</taxon>
    </lineage>
</organism>
<dbReference type="KEGG" id="mph:MLP_46470"/>
<proteinExistence type="predicted"/>
<sequence>MVWPPWLLRAELVAEEAPDEDPADEEPVEREFEEFVAWLLDVVDLDVVDLDEGGAEEFDGDVVGRGDGGSAVEVLLGLGDGLVVGGVEASSLAAVVSAWTALASDSCSSTTPCWACCALSSAAVQASRS</sequence>